<dbReference type="AlphaFoldDB" id="A0A812SQH3"/>
<comment type="caution">
    <text evidence="1">The sequence shown here is derived from an EMBL/GenBank/DDBJ whole genome shotgun (WGS) entry which is preliminary data.</text>
</comment>
<accession>A0A812SQH3</accession>
<protein>
    <recommendedName>
        <fullName evidence="3">Pentatricopeptide repeat-containing protein</fullName>
    </recommendedName>
</protein>
<dbReference type="OrthoDB" id="428052at2759"/>
<proteinExistence type="predicted"/>
<dbReference type="NCBIfam" id="TIGR00756">
    <property type="entry name" value="PPR"/>
    <property type="match status" value="1"/>
</dbReference>
<organism evidence="1 2">
    <name type="scientific">Symbiodinium natans</name>
    <dbReference type="NCBI Taxonomy" id="878477"/>
    <lineage>
        <taxon>Eukaryota</taxon>
        <taxon>Sar</taxon>
        <taxon>Alveolata</taxon>
        <taxon>Dinophyceae</taxon>
        <taxon>Suessiales</taxon>
        <taxon>Symbiodiniaceae</taxon>
        <taxon>Symbiodinium</taxon>
    </lineage>
</organism>
<evidence type="ECO:0000313" key="2">
    <source>
        <dbReference type="Proteomes" id="UP000604046"/>
    </source>
</evidence>
<dbReference type="InterPro" id="IPR011990">
    <property type="entry name" value="TPR-like_helical_dom_sf"/>
</dbReference>
<dbReference type="InterPro" id="IPR002885">
    <property type="entry name" value="PPR_rpt"/>
</dbReference>
<sequence length="105" mass="11620">MLTVCAAAGRWREAVQFWQSMQVQRIRANLLAFNACLAAFVFPGRWREALAILGLMPSAEVQPNLVSYSDALVVTSRGVAAGASRVLLETLEKQLLLQLRMSELE</sequence>
<dbReference type="Pfam" id="PF13812">
    <property type="entry name" value="PPR_3"/>
    <property type="match status" value="1"/>
</dbReference>
<dbReference type="Gene3D" id="1.25.40.10">
    <property type="entry name" value="Tetratricopeptide repeat domain"/>
    <property type="match status" value="1"/>
</dbReference>
<dbReference type="EMBL" id="CAJNDS010002473">
    <property type="protein sequence ID" value="CAE7490303.1"/>
    <property type="molecule type" value="Genomic_DNA"/>
</dbReference>
<name>A0A812SQH3_9DINO</name>
<dbReference type="Proteomes" id="UP000604046">
    <property type="component" value="Unassembled WGS sequence"/>
</dbReference>
<gene>
    <name evidence="1" type="ORF">SNAT2548_LOCUS27492</name>
</gene>
<evidence type="ECO:0000313" key="1">
    <source>
        <dbReference type="EMBL" id="CAE7490303.1"/>
    </source>
</evidence>
<reference evidence="1" key="1">
    <citation type="submission" date="2021-02" db="EMBL/GenBank/DDBJ databases">
        <authorList>
            <person name="Dougan E. K."/>
            <person name="Rhodes N."/>
            <person name="Thang M."/>
            <person name="Chan C."/>
        </authorList>
    </citation>
    <scope>NUCLEOTIDE SEQUENCE</scope>
</reference>
<keyword evidence="2" id="KW-1185">Reference proteome</keyword>
<evidence type="ECO:0008006" key="3">
    <source>
        <dbReference type="Google" id="ProtNLM"/>
    </source>
</evidence>